<dbReference type="STRING" id="1305675.BFG57_03600"/>
<gene>
    <name evidence="2" type="ORF">BFG57_03600</name>
</gene>
<dbReference type="InterPro" id="IPR052342">
    <property type="entry name" value="MCH/BMMD"/>
</dbReference>
<dbReference type="PANTHER" id="PTHR43664:SF1">
    <property type="entry name" value="BETA-METHYLMALYL-COA DEHYDRATASE"/>
    <property type="match status" value="1"/>
</dbReference>
<reference evidence="2 3" key="1">
    <citation type="submission" date="2016-08" db="EMBL/GenBank/DDBJ databases">
        <title>Genome of Bacillus solimangrovi GH2-4.</title>
        <authorList>
            <person name="Lim S."/>
            <person name="Kim B.-C."/>
        </authorList>
    </citation>
    <scope>NUCLEOTIDE SEQUENCE [LARGE SCALE GENOMIC DNA]</scope>
    <source>
        <strain evidence="2 3">GH2-4</strain>
    </source>
</reference>
<feature type="domain" description="MaoC-like" evidence="1">
    <location>
        <begin position="17"/>
        <end position="119"/>
    </location>
</feature>
<comment type="caution">
    <text evidence="2">The sequence shown here is derived from an EMBL/GenBank/DDBJ whole genome shotgun (WGS) entry which is preliminary data.</text>
</comment>
<keyword evidence="3" id="KW-1185">Reference proteome</keyword>
<dbReference type="OrthoDB" id="9801625at2"/>
<protein>
    <submittedName>
        <fullName evidence="2">Dehydratase</fullName>
    </submittedName>
</protein>
<name>A0A1E5LCN5_9BACI</name>
<dbReference type="PANTHER" id="PTHR43664">
    <property type="entry name" value="MONOAMINE OXIDASE-RELATED"/>
    <property type="match status" value="1"/>
</dbReference>
<dbReference type="RefSeq" id="WP_069718119.1">
    <property type="nucleotide sequence ID" value="NZ_MJEH01000044.1"/>
</dbReference>
<evidence type="ECO:0000313" key="3">
    <source>
        <dbReference type="Proteomes" id="UP000095209"/>
    </source>
</evidence>
<dbReference type="SUPFAM" id="SSF54637">
    <property type="entry name" value="Thioesterase/thiol ester dehydrase-isomerase"/>
    <property type="match status" value="1"/>
</dbReference>
<evidence type="ECO:0000259" key="1">
    <source>
        <dbReference type="Pfam" id="PF01575"/>
    </source>
</evidence>
<organism evidence="2 3">
    <name type="scientific">Bacillus solimangrovi</name>
    <dbReference type="NCBI Taxonomy" id="1305675"/>
    <lineage>
        <taxon>Bacteria</taxon>
        <taxon>Bacillati</taxon>
        <taxon>Bacillota</taxon>
        <taxon>Bacilli</taxon>
        <taxon>Bacillales</taxon>
        <taxon>Bacillaceae</taxon>
        <taxon>Bacillus</taxon>
    </lineage>
</organism>
<dbReference type="InterPro" id="IPR002539">
    <property type="entry name" value="MaoC-like_dom"/>
</dbReference>
<evidence type="ECO:0000313" key="2">
    <source>
        <dbReference type="EMBL" id="OEH91834.1"/>
    </source>
</evidence>
<accession>A0A1E5LCN5</accession>
<proteinExistence type="predicted"/>
<dbReference type="Pfam" id="PF01575">
    <property type="entry name" value="MaoC_dehydratas"/>
    <property type="match status" value="1"/>
</dbReference>
<dbReference type="Proteomes" id="UP000095209">
    <property type="component" value="Unassembled WGS sequence"/>
</dbReference>
<dbReference type="InterPro" id="IPR029069">
    <property type="entry name" value="HotDog_dom_sf"/>
</dbReference>
<sequence length="143" mass="16091">MFTKFFNEFQVGDCWASNGRTVTETDLVMFSALSGDWYPLHTDIEYAKSTPFKQRIAHGMLILSISTGLIEMEKGVVAAFYGIERLRFLKPTFINDTVSVKLEVVDLKEKENAGVITAKQSIFNQHGDVVIEGVLKILVNKNK</sequence>
<dbReference type="EMBL" id="MJEH01000044">
    <property type="protein sequence ID" value="OEH91834.1"/>
    <property type="molecule type" value="Genomic_DNA"/>
</dbReference>
<dbReference type="Gene3D" id="3.10.129.10">
    <property type="entry name" value="Hotdog Thioesterase"/>
    <property type="match status" value="1"/>
</dbReference>
<dbReference type="AlphaFoldDB" id="A0A1E5LCN5"/>